<dbReference type="SUPFAM" id="SSF50242">
    <property type="entry name" value="TIMP-like"/>
    <property type="match status" value="1"/>
</dbReference>
<dbReference type="Pfam" id="PF01759">
    <property type="entry name" value="NTR"/>
    <property type="match status" value="1"/>
</dbReference>
<dbReference type="SUPFAM" id="SSF48239">
    <property type="entry name" value="Terpenoid cyclases/Protein prenyltransferases"/>
    <property type="match status" value="1"/>
</dbReference>
<dbReference type="Gene3D" id="2.60.40.10">
    <property type="entry name" value="Immunoglobulins"/>
    <property type="match status" value="1"/>
</dbReference>
<comment type="caution">
    <text evidence="5">The sequence shown here is derived from an EMBL/GenBank/DDBJ whole genome shotgun (WGS) entry which is preliminary data.</text>
</comment>
<dbReference type="PANTHER" id="PTHR11412:SF166">
    <property type="entry name" value="NTR DOMAIN-CONTAINING PROTEIN"/>
    <property type="match status" value="1"/>
</dbReference>
<dbReference type="InterPro" id="IPR018933">
    <property type="entry name" value="Netrin_module_non-TIMP"/>
</dbReference>
<dbReference type="InterPro" id="IPR009048">
    <property type="entry name" value="A-macroglobulin_rcpt-bd"/>
</dbReference>
<dbReference type="InterPro" id="IPR047565">
    <property type="entry name" value="Alpha-macroglob_thiol-ester_cl"/>
</dbReference>
<keyword evidence="3" id="KW-1015">Disulfide bond</keyword>
<organism evidence="5 6">
    <name type="scientific">Sinanodonta woodiana</name>
    <name type="common">Chinese pond mussel</name>
    <name type="synonym">Anodonta woodiana</name>
    <dbReference type="NCBI Taxonomy" id="1069815"/>
    <lineage>
        <taxon>Eukaryota</taxon>
        <taxon>Metazoa</taxon>
        <taxon>Spiralia</taxon>
        <taxon>Lophotrochozoa</taxon>
        <taxon>Mollusca</taxon>
        <taxon>Bivalvia</taxon>
        <taxon>Autobranchia</taxon>
        <taxon>Heteroconchia</taxon>
        <taxon>Palaeoheterodonta</taxon>
        <taxon>Unionida</taxon>
        <taxon>Unionoidea</taxon>
        <taxon>Unionidae</taxon>
        <taxon>Unioninae</taxon>
        <taxon>Sinanodonta</taxon>
    </lineage>
</organism>
<feature type="non-terminal residue" evidence="5">
    <location>
        <position position="1"/>
    </location>
</feature>
<dbReference type="InterPro" id="IPR008993">
    <property type="entry name" value="TIMP-like_OB-fold"/>
</dbReference>
<evidence type="ECO:0000313" key="5">
    <source>
        <dbReference type="EMBL" id="KAL3882568.1"/>
    </source>
</evidence>
<dbReference type="PANTHER" id="PTHR11412">
    <property type="entry name" value="MACROGLOBULIN / COMPLEMENT"/>
    <property type="match status" value="1"/>
</dbReference>
<gene>
    <name evidence="5" type="ORF">ACJMK2_028902</name>
</gene>
<dbReference type="InterPro" id="IPR001134">
    <property type="entry name" value="Netrin_domain"/>
</dbReference>
<protein>
    <recommendedName>
        <fullName evidence="4">NTR domain-containing protein</fullName>
    </recommendedName>
</protein>
<dbReference type="Gene3D" id="2.60.40.690">
    <property type="entry name" value="Alpha-macroglobulin, receptor-binding domain"/>
    <property type="match status" value="1"/>
</dbReference>
<dbReference type="AlphaFoldDB" id="A0ABD3XCI4"/>
<accession>A0ABD3XCI4</accession>
<dbReference type="Proteomes" id="UP001634394">
    <property type="component" value="Unassembled WGS sequence"/>
</dbReference>
<dbReference type="InterPro" id="IPR001599">
    <property type="entry name" value="Macroglobln_a2"/>
</dbReference>
<dbReference type="InterPro" id="IPR011626">
    <property type="entry name" value="Alpha-macroglobulin_TED"/>
</dbReference>
<dbReference type="InterPro" id="IPR008930">
    <property type="entry name" value="Terpenoid_cyclase/PrenylTrfase"/>
</dbReference>
<dbReference type="InterPro" id="IPR036595">
    <property type="entry name" value="A-macroglobulin_rcpt-bd_sf"/>
</dbReference>
<evidence type="ECO:0000256" key="1">
    <source>
        <dbReference type="ARBA" id="ARBA00004613"/>
    </source>
</evidence>
<dbReference type="GO" id="GO:0005576">
    <property type="term" value="C:extracellular region"/>
    <property type="evidence" value="ECO:0007669"/>
    <property type="project" value="UniProtKB-SubCell"/>
</dbReference>
<name>A0ABD3XCI4_SINWO</name>
<dbReference type="EMBL" id="JBJQND010000003">
    <property type="protein sequence ID" value="KAL3882568.1"/>
    <property type="molecule type" value="Genomic_DNA"/>
</dbReference>
<dbReference type="SMART" id="SM01361">
    <property type="entry name" value="A2M_recep"/>
    <property type="match status" value="1"/>
</dbReference>
<evidence type="ECO:0000313" key="6">
    <source>
        <dbReference type="Proteomes" id="UP001634394"/>
    </source>
</evidence>
<dbReference type="InterPro" id="IPR050473">
    <property type="entry name" value="A2M/Complement_sys"/>
</dbReference>
<keyword evidence="6" id="KW-1185">Reference proteome</keyword>
<dbReference type="SUPFAM" id="SSF49410">
    <property type="entry name" value="Alpha-macroglobulin receptor domain"/>
    <property type="match status" value="1"/>
</dbReference>
<dbReference type="Pfam" id="PF07677">
    <property type="entry name" value="A2M_recep"/>
    <property type="match status" value="1"/>
</dbReference>
<dbReference type="Gene3D" id="2.40.50.120">
    <property type="match status" value="1"/>
</dbReference>
<dbReference type="SMART" id="SM01419">
    <property type="entry name" value="Thiol-ester_cl"/>
    <property type="match status" value="1"/>
</dbReference>
<dbReference type="PROSITE" id="PS50189">
    <property type="entry name" value="NTR"/>
    <property type="match status" value="1"/>
</dbReference>
<evidence type="ECO:0000256" key="3">
    <source>
        <dbReference type="ARBA" id="ARBA00023157"/>
    </source>
</evidence>
<dbReference type="Pfam" id="PF00207">
    <property type="entry name" value="A2M"/>
    <property type="match status" value="1"/>
</dbReference>
<dbReference type="Gene3D" id="2.20.130.20">
    <property type="match status" value="1"/>
</dbReference>
<proteinExistence type="predicted"/>
<dbReference type="Pfam" id="PF07678">
    <property type="entry name" value="TED_complement"/>
    <property type="match status" value="1"/>
</dbReference>
<keyword evidence="2" id="KW-0964">Secreted</keyword>
<reference evidence="5 6" key="1">
    <citation type="submission" date="2024-11" db="EMBL/GenBank/DDBJ databases">
        <title>Chromosome-level genome assembly of the freshwater bivalve Anodonta woodiana.</title>
        <authorList>
            <person name="Chen X."/>
        </authorList>
    </citation>
    <scope>NUCLEOTIDE SEQUENCE [LARGE SCALE GENOMIC DNA]</scope>
    <source>
        <strain evidence="5">MN2024</strain>
        <tissue evidence="5">Gills</tissue>
    </source>
</reference>
<dbReference type="Gene3D" id="1.50.10.20">
    <property type="match status" value="1"/>
</dbReference>
<evidence type="ECO:0000259" key="4">
    <source>
        <dbReference type="PROSITE" id="PS50189"/>
    </source>
</evidence>
<sequence>LKIIRPPPHSITEWRVQAIGMSSEYGICIAEPVTFKTFKNFFLQVDIPYRAIRLEQMNIKVTIFNNDRQDQWVNVYVEPGDSTICSSTKMGTKSEAKRVLVKANDAYTVTFPILPLKAADTFLTIYGVIPGQTYDAVKKELHVVNEGIEESNEIQLCLDPQGQSKAICRDNSRVKVQNYIVNGHHQIFTVDLTMPENAIEGTGQCVMYLSGNNIMDVVVQNTIKDVNKLFRKTYPFLSGEQTMIALAPTVYAMMYLDKTMQLSITSDMERDGWKFINEGIQQVKKYKKGDGSYSTWPYSAASTWLTAFVLKVFCQVDKLSDVIRQDDDIWPGLEWLVRSKQIADGSFNEDVRMYYREMQGTDIDRLSLTAYALITLWECKPLDMVSHTVNAGIEKAMTYVEGNYKNTNDMYVLAIAAYALAISKSPFMRDANNRLKALSRTGGQDFRYWGLESEGNSKPSAKTAETTCYALLTQLEFDDLDYARDIVNWLTVNMNSHSSFISTQDTVVCLQALSNYNIRTYNPSLDLEVTVLADGGYREQRLVNREETFAKAIQNVPVGKEIIINVRGKGTGRMSINFRYNREKREDEVCNFKIEIANYTMSQEETLQRRNPGCDLCGFCPLENAKRSHSMLGRAASSTLYCITVNISYIAKTKEEHAGMSIVDFGIQTGFKLANEQDLKDLLDQGKINHFEKPGDIRESIILYIDDIPKSPNVLTFKFTLTKVIEVVNEIQPASVTVYQYDDPDKRCTEFYNLMSRSSGEIRRACKGRICECLEGTCPKCYEEENELIKGIDKVPFVYLMGVACDQSKADYIFHVQIFKIYEEGRQKHAYAKLIKVIKRGAQLYYGGENIILTWESICQCPRIKENKEYVIIAKDGPEKMYKRHIYLLRDSAIVWDDSVRLKRQKVSYFLNEINKRNDCGV</sequence>
<feature type="domain" description="NTR" evidence="4">
    <location>
        <begin position="778"/>
        <end position="920"/>
    </location>
</feature>
<dbReference type="Gene3D" id="2.60.120.1540">
    <property type="match status" value="1"/>
</dbReference>
<evidence type="ECO:0000256" key="2">
    <source>
        <dbReference type="ARBA" id="ARBA00022525"/>
    </source>
</evidence>
<comment type="subcellular location">
    <subcellularLocation>
        <location evidence="1">Secreted</location>
    </subcellularLocation>
</comment>
<dbReference type="SMART" id="SM01360">
    <property type="entry name" value="A2M"/>
    <property type="match status" value="1"/>
</dbReference>
<dbReference type="InterPro" id="IPR013783">
    <property type="entry name" value="Ig-like_fold"/>
</dbReference>